<dbReference type="RefSeq" id="WP_160551732.1">
    <property type="nucleotide sequence ID" value="NZ_CP047650.1"/>
</dbReference>
<proteinExistence type="predicted"/>
<organism evidence="1 2">
    <name type="scientific">Xylophilus rhododendri</name>
    <dbReference type="NCBI Taxonomy" id="2697032"/>
    <lineage>
        <taxon>Bacteria</taxon>
        <taxon>Pseudomonadati</taxon>
        <taxon>Pseudomonadota</taxon>
        <taxon>Betaproteobacteria</taxon>
        <taxon>Burkholderiales</taxon>
        <taxon>Xylophilus</taxon>
    </lineage>
</organism>
<evidence type="ECO:0000313" key="1">
    <source>
        <dbReference type="EMBL" id="QHI98215.1"/>
    </source>
</evidence>
<dbReference type="AlphaFoldDB" id="A0A857J5U9"/>
<protein>
    <submittedName>
        <fullName evidence="1">Uncharacterized protein</fullName>
    </submittedName>
</protein>
<gene>
    <name evidence="1" type="ORF">GT347_09555</name>
</gene>
<dbReference type="KEGG" id="xyk:GT347_09555"/>
<keyword evidence="2" id="KW-1185">Reference proteome</keyword>
<evidence type="ECO:0000313" key="2">
    <source>
        <dbReference type="Proteomes" id="UP000464787"/>
    </source>
</evidence>
<name>A0A857J5U9_9BURK</name>
<accession>A0A857J5U9</accession>
<dbReference type="Proteomes" id="UP000464787">
    <property type="component" value="Chromosome"/>
</dbReference>
<reference evidence="1 2" key="1">
    <citation type="submission" date="2020-01" db="EMBL/GenBank/DDBJ databases">
        <title>Genome sequencing of strain KACC 21265.</title>
        <authorList>
            <person name="Heo J."/>
            <person name="Kim S.-J."/>
            <person name="Kim J.-S."/>
            <person name="Hong S.-B."/>
            <person name="Kwon S.-W."/>
        </authorList>
    </citation>
    <scope>NUCLEOTIDE SEQUENCE [LARGE SCALE GENOMIC DNA]</scope>
    <source>
        <strain evidence="1 2">KACC 21265</strain>
    </source>
</reference>
<sequence>MFAQLTRSICCWQRQVPAAPAAVPVTLADLPHDVLRTIADRLESPRDRLNTALACRGTFAALPAEVAAHTLHRRARKADSLKTIQSCLSRIELRVATPGPTGRLLLSQCIPAFEALAICANTPYKPGANEAILDSLDRLIEKRIDPDAYALWVAVLTCLAHLRGEGAYTVFERLLAQVRSRDMPRRWLTGPAMAALAQLIRSDTFLPQGSLSPLQIARRHHAVHRLLCERGTPERDEAAWVILARHSVHVALFQTRRALLAPAALAALFGAMLGVARQLADRQKGAMLAVVAELVRLFDASQMAGLFATLREAGQRLEMEDRLILAASNCDTAFTHLLFAYPGSDAVRSACAGLIDSFRDDLDLASRRALAACLIGWMADRLRGVRAIGASHQACLELLLAMLEALPRPWLPGRELRLLAGHRLLSEGLRNRFILLELRCTDALLETARPFSRQAPAPRASRSQRLSARLAAAGRRAR</sequence>
<dbReference type="EMBL" id="CP047650">
    <property type="protein sequence ID" value="QHI98215.1"/>
    <property type="molecule type" value="Genomic_DNA"/>
</dbReference>